<dbReference type="RefSeq" id="WP_132323494.1">
    <property type="nucleotide sequence ID" value="NZ_FWZT01000022.1"/>
</dbReference>
<accession>A0A1Y6CP06</accession>
<dbReference type="OrthoDB" id="9782889at2"/>
<dbReference type="PANTHER" id="PTHR43691">
    <property type="entry name" value="URIDINE PHOSPHORYLASE"/>
    <property type="match status" value="1"/>
</dbReference>
<proteinExistence type="inferred from homology"/>
<feature type="domain" description="Nucleoside phosphorylase" evidence="7">
    <location>
        <begin position="16"/>
        <end position="214"/>
    </location>
</feature>
<dbReference type="Pfam" id="PF01048">
    <property type="entry name" value="PNP_UDP_1"/>
    <property type="match status" value="1"/>
</dbReference>
<reference evidence="9" key="1">
    <citation type="submission" date="2017-04" db="EMBL/GenBank/DDBJ databases">
        <authorList>
            <person name="Varghese N."/>
            <person name="Submissions S."/>
        </authorList>
    </citation>
    <scope>NUCLEOTIDE SEQUENCE [LARGE SCALE GENOMIC DNA]</scope>
    <source>
        <strain evidence="9">RKEM611</strain>
    </source>
</reference>
<dbReference type="Proteomes" id="UP000192907">
    <property type="component" value="Unassembled WGS sequence"/>
</dbReference>
<dbReference type="GO" id="GO:0004850">
    <property type="term" value="F:uridine phosphorylase activity"/>
    <property type="evidence" value="ECO:0007669"/>
    <property type="project" value="UniProtKB-EC"/>
</dbReference>
<gene>
    <name evidence="8" type="ORF">SAMN06296036_122114</name>
</gene>
<dbReference type="GO" id="GO:0006152">
    <property type="term" value="P:purine nucleoside catabolic process"/>
    <property type="evidence" value="ECO:0007669"/>
    <property type="project" value="TreeGrafter"/>
</dbReference>
<keyword evidence="4" id="KW-0328">Glycosyltransferase</keyword>
<organism evidence="8 9">
    <name type="scientific">Pseudobacteriovorax antillogorgiicola</name>
    <dbReference type="NCBI Taxonomy" id="1513793"/>
    <lineage>
        <taxon>Bacteria</taxon>
        <taxon>Pseudomonadati</taxon>
        <taxon>Bdellovibrionota</taxon>
        <taxon>Oligoflexia</taxon>
        <taxon>Oligoflexales</taxon>
        <taxon>Pseudobacteriovoracaceae</taxon>
        <taxon>Pseudobacteriovorax</taxon>
    </lineage>
</organism>
<evidence type="ECO:0000256" key="4">
    <source>
        <dbReference type="ARBA" id="ARBA00022676"/>
    </source>
</evidence>
<comment type="catalytic activity">
    <reaction evidence="6">
        <text>uridine + phosphate = alpha-D-ribose 1-phosphate + uracil</text>
        <dbReference type="Rhea" id="RHEA:24388"/>
        <dbReference type="ChEBI" id="CHEBI:16704"/>
        <dbReference type="ChEBI" id="CHEBI:17568"/>
        <dbReference type="ChEBI" id="CHEBI:43474"/>
        <dbReference type="ChEBI" id="CHEBI:57720"/>
        <dbReference type="EC" id="2.4.2.3"/>
    </reaction>
</comment>
<protein>
    <recommendedName>
        <fullName evidence="3">Uridine phosphorylase</fullName>
        <ecNumber evidence="2">2.4.2.3</ecNumber>
    </recommendedName>
</protein>
<sequence length="235" mass="25671">MSHHIAAKQGDIAETVLLPGDPLRAKFVAETFLEEPFCYTDIRNMLGFTGTYKGKRISVQGTGMGQPSLAIYGYELIQSYQAKNLIRIGSCGALNKTLKLRDIIIAMGACTDGSMNRITFNGQDYAAIADFSLLQLAYEKAVGSSIATRIGNVLATDRFYGDDLEALKPWTDHQVLAVEMESNVLYTLAARYGARALSILTVSDSLVTNENLPARQRESSFEDMARLALDVAVEA</sequence>
<dbReference type="SUPFAM" id="SSF53167">
    <property type="entry name" value="Purine and uridine phosphorylases"/>
    <property type="match status" value="1"/>
</dbReference>
<dbReference type="EC" id="2.4.2.3" evidence="2"/>
<dbReference type="GO" id="GO:0004731">
    <property type="term" value="F:purine-nucleoside phosphorylase activity"/>
    <property type="evidence" value="ECO:0007669"/>
    <property type="project" value="InterPro"/>
</dbReference>
<dbReference type="InterPro" id="IPR035994">
    <property type="entry name" value="Nucleoside_phosphorylase_sf"/>
</dbReference>
<dbReference type="PROSITE" id="PS01232">
    <property type="entry name" value="PNP_UDP_1"/>
    <property type="match status" value="1"/>
</dbReference>
<keyword evidence="5" id="KW-0808">Transferase</keyword>
<dbReference type="InterPro" id="IPR018016">
    <property type="entry name" value="Nucleoside_phosphorylase_CS"/>
</dbReference>
<dbReference type="NCBIfam" id="NF004489">
    <property type="entry name" value="PRK05819.1"/>
    <property type="match status" value="1"/>
</dbReference>
<evidence type="ECO:0000313" key="9">
    <source>
        <dbReference type="Proteomes" id="UP000192907"/>
    </source>
</evidence>
<comment type="similarity">
    <text evidence="1">Belongs to the PNP/UDP phosphorylase family.</text>
</comment>
<dbReference type="HAMAP" id="MF_01627">
    <property type="entry name" value="Pur_nucleosid_phosp"/>
    <property type="match status" value="1"/>
</dbReference>
<dbReference type="InterPro" id="IPR004402">
    <property type="entry name" value="DeoD-type"/>
</dbReference>
<dbReference type="PANTHER" id="PTHR43691:SF11">
    <property type="entry name" value="FI09636P-RELATED"/>
    <property type="match status" value="1"/>
</dbReference>
<evidence type="ECO:0000256" key="1">
    <source>
        <dbReference type="ARBA" id="ARBA00010456"/>
    </source>
</evidence>
<keyword evidence="9" id="KW-1185">Reference proteome</keyword>
<evidence type="ECO:0000313" key="8">
    <source>
        <dbReference type="EMBL" id="SMF65182.1"/>
    </source>
</evidence>
<dbReference type="EMBL" id="FWZT01000022">
    <property type="protein sequence ID" value="SMF65182.1"/>
    <property type="molecule type" value="Genomic_DNA"/>
</dbReference>
<dbReference type="InterPro" id="IPR000845">
    <property type="entry name" value="Nucleoside_phosphorylase_d"/>
</dbReference>
<dbReference type="Gene3D" id="3.40.50.1580">
    <property type="entry name" value="Nucleoside phosphorylase domain"/>
    <property type="match status" value="1"/>
</dbReference>
<evidence type="ECO:0000256" key="5">
    <source>
        <dbReference type="ARBA" id="ARBA00022679"/>
    </source>
</evidence>
<name>A0A1Y6CP06_9BACT</name>
<evidence type="ECO:0000256" key="2">
    <source>
        <dbReference type="ARBA" id="ARBA00011888"/>
    </source>
</evidence>
<evidence type="ECO:0000256" key="6">
    <source>
        <dbReference type="ARBA" id="ARBA00048447"/>
    </source>
</evidence>
<evidence type="ECO:0000256" key="3">
    <source>
        <dbReference type="ARBA" id="ARBA00021980"/>
    </source>
</evidence>
<dbReference type="GO" id="GO:0005829">
    <property type="term" value="C:cytosol"/>
    <property type="evidence" value="ECO:0007669"/>
    <property type="project" value="TreeGrafter"/>
</dbReference>
<evidence type="ECO:0000259" key="7">
    <source>
        <dbReference type="Pfam" id="PF01048"/>
    </source>
</evidence>
<dbReference type="NCBIfam" id="TIGR00107">
    <property type="entry name" value="deoD"/>
    <property type="match status" value="1"/>
</dbReference>
<dbReference type="STRING" id="1513793.SAMN06296036_122114"/>
<dbReference type="AlphaFoldDB" id="A0A1Y6CP06"/>
<dbReference type="CDD" id="cd09006">
    <property type="entry name" value="PNP_EcPNPI-like"/>
    <property type="match status" value="1"/>
</dbReference>